<dbReference type="InterPro" id="IPR001229">
    <property type="entry name" value="Jacalin-like_lectin_dom"/>
</dbReference>
<dbReference type="SUPFAM" id="SSF51101">
    <property type="entry name" value="Mannose-binding lectins"/>
    <property type="match status" value="1"/>
</dbReference>
<feature type="domain" description="Jacalin-type lectin" evidence="2">
    <location>
        <begin position="4"/>
        <end position="153"/>
    </location>
</feature>
<dbReference type="InterPro" id="IPR033734">
    <property type="entry name" value="Jacalin-like_lectin_dom_plant"/>
</dbReference>
<dbReference type="PROSITE" id="PS51752">
    <property type="entry name" value="JACALIN_LECTIN"/>
    <property type="match status" value="1"/>
</dbReference>
<accession>A0A4U6VVG2</accession>
<dbReference type="CDD" id="cd09612">
    <property type="entry name" value="Jacalin"/>
    <property type="match status" value="1"/>
</dbReference>
<dbReference type="Pfam" id="PF01419">
    <property type="entry name" value="Jacalin"/>
    <property type="match status" value="1"/>
</dbReference>
<dbReference type="OMA" id="VDTSGWD"/>
<organism evidence="3 4">
    <name type="scientific">Setaria viridis</name>
    <name type="common">Green bristlegrass</name>
    <name type="synonym">Setaria italica subsp. viridis</name>
    <dbReference type="NCBI Taxonomy" id="4556"/>
    <lineage>
        <taxon>Eukaryota</taxon>
        <taxon>Viridiplantae</taxon>
        <taxon>Streptophyta</taxon>
        <taxon>Embryophyta</taxon>
        <taxon>Tracheophyta</taxon>
        <taxon>Spermatophyta</taxon>
        <taxon>Magnoliopsida</taxon>
        <taxon>Liliopsida</taxon>
        <taxon>Poales</taxon>
        <taxon>Poaceae</taxon>
        <taxon>PACMAD clade</taxon>
        <taxon>Panicoideae</taxon>
        <taxon>Panicodae</taxon>
        <taxon>Paniceae</taxon>
        <taxon>Cenchrinae</taxon>
        <taxon>Setaria</taxon>
    </lineage>
</organism>
<gene>
    <name evidence="3" type="ORF">SEVIR_3G356200v2</name>
</gene>
<dbReference type="AlphaFoldDB" id="A0A4U6VVG2"/>
<dbReference type="Gramene" id="TKW28857">
    <property type="protein sequence ID" value="TKW28857"/>
    <property type="gene ID" value="SEVIR_3G356200v2"/>
</dbReference>
<proteinExistence type="predicted"/>
<reference evidence="3" key="1">
    <citation type="submission" date="2019-03" db="EMBL/GenBank/DDBJ databases">
        <title>WGS assembly of Setaria viridis.</title>
        <authorList>
            <person name="Huang P."/>
            <person name="Jenkins J."/>
            <person name="Grimwood J."/>
            <person name="Barry K."/>
            <person name="Healey A."/>
            <person name="Mamidi S."/>
            <person name="Sreedasyam A."/>
            <person name="Shu S."/>
            <person name="Feldman M."/>
            <person name="Wu J."/>
            <person name="Yu Y."/>
            <person name="Chen C."/>
            <person name="Johnson J."/>
            <person name="Rokhsar D."/>
            <person name="Baxter I."/>
            <person name="Schmutz J."/>
            <person name="Brutnell T."/>
            <person name="Kellogg E."/>
        </authorList>
    </citation>
    <scope>NUCLEOTIDE SEQUENCE [LARGE SCALE GENOMIC DNA]</scope>
</reference>
<keyword evidence="1" id="KW-0430">Lectin</keyword>
<evidence type="ECO:0000256" key="1">
    <source>
        <dbReference type="ARBA" id="ARBA00022734"/>
    </source>
</evidence>
<dbReference type="Proteomes" id="UP000298652">
    <property type="component" value="Chromosome 3"/>
</dbReference>
<evidence type="ECO:0000259" key="2">
    <source>
        <dbReference type="PROSITE" id="PS51752"/>
    </source>
</evidence>
<dbReference type="GO" id="GO:0030246">
    <property type="term" value="F:carbohydrate binding"/>
    <property type="evidence" value="ECO:0007669"/>
    <property type="project" value="UniProtKB-KW"/>
</dbReference>
<evidence type="ECO:0000313" key="4">
    <source>
        <dbReference type="Proteomes" id="UP000298652"/>
    </source>
</evidence>
<dbReference type="SMART" id="SM00915">
    <property type="entry name" value="Jacalin"/>
    <property type="match status" value="1"/>
</dbReference>
<keyword evidence="4" id="KW-1185">Reference proteome</keyword>
<dbReference type="Gene3D" id="2.100.10.30">
    <property type="entry name" value="Jacalin-like lectin domain"/>
    <property type="match status" value="1"/>
</dbReference>
<sequence length="154" mass="16721">MNSVVKIGPFGSTSFAEGDRDITVAPQRLQSITIRHGNVVDAVAFTYKDSNGLEHTTGQWGGNGGNSTTITLEPYEFVKEVHGLYGFYGYGSDGITNFTIVTNLRTYGPFGLSKSIKEPKSFDIPVTNNGSIVGFFSHCNKGYVTAIGFYIKPF</sequence>
<dbReference type="InterPro" id="IPR036404">
    <property type="entry name" value="Jacalin-like_lectin_dom_sf"/>
</dbReference>
<dbReference type="EMBL" id="CM016554">
    <property type="protein sequence ID" value="TKW28857.1"/>
    <property type="molecule type" value="Genomic_DNA"/>
</dbReference>
<name>A0A4U6VVG2_SETVI</name>
<evidence type="ECO:0000313" key="3">
    <source>
        <dbReference type="EMBL" id="TKW28857.1"/>
    </source>
</evidence>
<protein>
    <recommendedName>
        <fullName evidence="2">Jacalin-type lectin domain-containing protein</fullName>
    </recommendedName>
</protein>
<dbReference type="PANTHER" id="PTHR46506">
    <property type="entry name" value="OS05G0143600 PROTEIN"/>
    <property type="match status" value="1"/>
</dbReference>